<sequence length="60" mass="6716">MITLVCVIWSVIGVGIIVLSLFTAISNAITEAKNKDDDIISLKRRLFKIESKLDVDCDDY</sequence>
<comment type="caution">
    <text evidence="2">The sequence shown here is derived from an EMBL/GenBank/DDBJ whole genome shotgun (WGS) entry which is preliminary data.</text>
</comment>
<dbReference type="EMBL" id="AAHQIS010000002">
    <property type="protein sequence ID" value="EBZ1960043.1"/>
    <property type="molecule type" value="Genomic_DNA"/>
</dbReference>
<name>A0A5I2U3B8_SALET</name>
<keyword evidence="1" id="KW-0812">Transmembrane</keyword>
<evidence type="ECO:0000313" key="3">
    <source>
        <dbReference type="EMBL" id="EDH8027800.1"/>
    </source>
</evidence>
<keyword evidence="1" id="KW-1133">Transmembrane helix</keyword>
<gene>
    <name evidence="3" type="ORF">CB674_01905</name>
    <name evidence="2" type="ORF">D8R59_07710</name>
</gene>
<dbReference type="RefSeq" id="WP_052940398.1">
    <property type="nucleotide sequence ID" value="NZ_MZDA01000005.1"/>
</dbReference>
<keyword evidence="1" id="KW-0472">Membrane</keyword>
<protein>
    <submittedName>
        <fullName evidence="2">Uncharacterized protein</fullName>
    </submittedName>
</protein>
<feature type="transmembrane region" description="Helical" evidence="1">
    <location>
        <begin position="6"/>
        <end position="25"/>
    </location>
</feature>
<dbReference type="EMBL" id="AAMIUR010000001">
    <property type="protein sequence ID" value="EDH8027800.1"/>
    <property type="molecule type" value="Genomic_DNA"/>
</dbReference>
<organism evidence="2">
    <name type="scientific">Salmonella enterica subsp. enterica serovar Bredeney</name>
    <dbReference type="NCBI Taxonomy" id="134047"/>
    <lineage>
        <taxon>Bacteria</taxon>
        <taxon>Pseudomonadati</taxon>
        <taxon>Pseudomonadota</taxon>
        <taxon>Gammaproteobacteria</taxon>
        <taxon>Enterobacterales</taxon>
        <taxon>Enterobacteriaceae</taxon>
        <taxon>Salmonella</taxon>
    </lineage>
</organism>
<accession>A0A5I2U3B8</accession>
<dbReference type="AlphaFoldDB" id="A0A5I2U3B8"/>
<proteinExistence type="predicted"/>
<evidence type="ECO:0000256" key="1">
    <source>
        <dbReference type="SAM" id="Phobius"/>
    </source>
</evidence>
<evidence type="ECO:0000313" key="2">
    <source>
        <dbReference type="EMBL" id="EBZ1960043.1"/>
    </source>
</evidence>
<reference evidence="2" key="1">
    <citation type="submission" date="2018-10" db="EMBL/GenBank/DDBJ databases">
        <authorList>
            <person name="Ashton P.M."/>
            <person name="Dallman T."/>
            <person name="Nair S."/>
            <person name="De Pinna E."/>
            <person name="Peters T."/>
            <person name="Grant K."/>
        </authorList>
    </citation>
    <scope>NUCLEOTIDE SEQUENCE</scope>
    <source>
        <strain evidence="3">360339</strain>
        <strain evidence="2">548566</strain>
    </source>
</reference>